<dbReference type="AlphaFoldDB" id="A0A5C3Q5B3"/>
<keyword evidence="2" id="KW-1185">Reference proteome</keyword>
<dbReference type="OrthoDB" id="3262412at2759"/>
<proteinExistence type="predicted"/>
<feature type="non-terminal residue" evidence="1">
    <location>
        <position position="129"/>
    </location>
</feature>
<gene>
    <name evidence="1" type="ORF">BDV98DRAFT_485386</name>
</gene>
<reference evidence="1 2" key="1">
    <citation type="journal article" date="2019" name="Nat. Ecol. Evol.">
        <title>Megaphylogeny resolves global patterns of mushroom evolution.</title>
        <authorList>
            <person name="Varga T."/>
            <person name="Krizsan K."/>
            <person name="Foldi C."/>
            <person name="Dima B."/>
            <person name="Sanchez-Garcia M."/>
            <person name="Sanchez-Ramirez S."/>
            <person name="Szollosi G.J."/>
            <person name="Szarkandi J.G."/>
            <person name="Papp V."/>
            <person name="Albert L."/>
            <person name="Andreopoulos W."/>
            <person name="Angelini C."/>
            <person name="Antonin V."/>
            <person name="Barry K.W."/>
            <person name="Bougher N.L."/>
            <person name="Buchanan P."/>
            <person name="Buyck B."/>
            <person name="Bense V."/>
            <person name="Catcheside P."/>
            <person name="Chovatia M."/>
            <person name="Cooper J."/>
            <person name="Damon W."/>
            <person name="Desjardin D."/>
            <person name="Finy P."/>
            <person name="Geml J."/>
            <person name="Haridas S."/>
            <person name="Hughes K."/>
            <person name="Justo A."/>
            <person name="Karasinski D."/>
            <person name="Kautmanova I."/>
            <person name="Kiss B."/>
            <person name="Kocsube S."/>
            <person name="Kotiranta H."/>
            <person name="LaButti K.M."/>
            <person name="Lechner B.E."/>
            <person name="Liimatainen K."/>
            <person name="Lipzen A."/>
            <person name="Lukacs Z."/>
            <person name="Mihaltcheva S."/>
            <person name="Morgado L.N."/>
            <person name="Niskanen T."/>
            <person name="Noordeloos M.E."/>
            <person name="Ohm R.A."/>
            <person name="Ortiz-Santana B."/>
            <person name="Ovrebo C."/>
            <person name="Racz N."/>
            <person name="Riley R."/>
            <person name="Savchenko A."/>
            <person name="Shiryaev A."/>
            <person name="Soop K."/>
            <person name="Spirin V."/>
            <person name="Szebenyi C."/>
            <person name="Tomsovsky M."/>
            <person name="Tulloss R.E."/>
            <person name="Uehling J."/>
            <person name="Grigoriev I.V."/>
            <person name="Vagvolgyi C."/>
            <person name="Papp T."/>
            <person name="Martin F.M."/>
            <person name="Miettinen O."/>
            <person name="Hibbett D.S."/>
            <person name="Nagy L.G."/>
        </authorList>
    </citation>
    <scope>NUCLEOTIDE SEQUENCE [LARGE SCALE GENOMIC DNA]</scope>
    <source>
        <strain evidence="1 2">CBS 309.79</strain>
    </source>
</reference>
<sequence>FCPEELQDVVLAMVKWHYCAHLSIGRTLTWTKEGIHSWAVKNMYQFCIKHKLPELWACMWKNWYWEGHWELWAQCKCKETPHLKTTMVCKAHWHQIKVNILTHFNKLQVDCLTWALTLGLAKTYYHKLN</sequence>
<name>A0A5C3Q5B3_9AGAR</name>
<dbReference type="STRING" id="1884261.A0A5C3Q5B3"/>
<dbReference type="EMBL" id="ML178852">
    <property type="protein sequence ID" value="TFK97021.1"/>
    <property type="molecule type" value="Genomic_DNA"/>
</dbReference>
<evidence type="ECO:0000313" key="1">
    <source>
        <dbReference type="EMBL" id="TFK97021.1"/>
    </source>
</evidence>
<evidence type="ECO:0000313" key="2">
    <source>
        <dbReference type="Proteomes" id="UP000305067"/>
    </source>
</evidence>
<protein>
    <submittedName>
        <fullName evidence="1">Uncharacterized protein</fullName>
    </submittedName>
</protein>
<feature type="non-terminal residue" evidence="1">
    <location>
        <position position="1"/>
    </location>
</feature>
<organism evidence="1 2">
    <name type="scientific">Pterulicium gracile</name>
    <dbReference type="NCBI Taxonomy" id="1884261"/>
    <lineage>
        <taxon>Eukaryota</taxon>
        <taxon>Fungi</taxon>
        <taxon>Dikarya</taxon>
        <taxon>Basidiomycota</taxon>
        <taxon>Agaricomycotina</taxon>
        <taxon>Agaricomycetes</taxon>
        <taxon>Agaricomycetidae</taxon>
        <taxon>Agaricales</taxon>
        <taxon>Pleurotineae</taxon>
        <taxon>Pterulaceae</taxon>
        <taxon>Pterulicium</taxon>
    </lineage>
</organism>
<accession>A0A5C3Q5B3</accession>
<dbReference type="Proteomes" id="UP000305067">
    <property type="component" value="Unassembled WGS sequence"/>
</dbReference>